<accession>A0A4Q0VIM8</accession>
<dbReference type="EMBL" id="QXIL01000012">
    <property type="protein sequence ID" value="RXI78378.1"/>
    <property type="molecule type" value="Genomic_DNA"/>
</dbReference>
<dbReference type="HAMAP" id="MF_00197">
    <property type="entry name" value="DAP_epimerase"/>
    <property type="match status" value="1"/>
</dbReference>
<feature type="binding site" evidence="8">
    <location>
        <position position="71"/>
    </location>
    <ligand>
        <name>substrate</name>
    </ligand>
</feature>
<evidence type="ECO:0000256" key="4">
    <source>
        <dbReference type="ARBA" id="ARBA00022605"/>
    </source>
</evidence>
<dbReference type="RefSeq" id="WP_129032673.1">
    <property type="nucleotide sequence ID" value="NZ_CP059603.1"/>
</dbReference>
<keyword evidence="4 8" id="KW-0028">Amino-acid biosynthesis</keyword>
<reference evidence="9 10" key="1">
    <citation type="submission" date="2018-08" db="EMBL/GenBank/DDBJ databases">
        <title>Lactobacillus suantsai sp. nov., isolated from traditional fermented suan-tsai in Taiwan.</title>
        <authorList>
            <person name="Huang C.-H."/>
        </authorList>
    </citation>
    <scope>NUCLEOTIDE SEQUENCE [LARGE SCALE GENOMIC DNA]</scope>
    <source>
        <strain evidence="9 10">BCRC 12945</strain>
    </source>
</reference>
<dbReference type="GO" id="GO:0005829">
    <property type="term" value="C:cytosol"/>
    <property type="evidence" value="ECO:0007669"/>
    <property type="project" value="TreeGrafter"/>
</dbReference>
<evidence type="ECO:0000256" key="7">
    <source>
        <dbReference type="ARBA" id="ARBA00051712"/>
    </source>
</evidence>
<dbReference type="PANTHER" id="PTHR31689:SF0">
    <property type="entry name" value="DIAMINOPIMELATE EPIMERASE"/>
    <property type="match status" value="1"/>
</dbReference>
<comment type="function">
    <text evidence="8">Catalyzes the stereoinversion of LL-2,6-diaminopimelate (L,L-DAP) to meso-diaminopimelate (meso-DAP), a precursor of L-lysine and an essential component of the bacterial peptidoglycan.</text>
</comment>
<dbReference type="PROSITE" id="PS01326">
    <property type="entry name" value="DAP_EPIMERASE"/>
    <property type="match status" value="1"/>
</dbReference>
<keyword evidence="6 8" id="KW-0413">Isomerase</keyword>
<sequence>MINLLRAHGSENQFFILDQTQLSTPLTDTELSHLAQVICQPHATSLGSADGVLVVNTTTHPDCLGEMRIINADGSEAKMCGNGLRTVTRYLAEKSNQTQFKIATPFMDLAVEQAPDLAPNVPAFSVQIAPISMAASDLPLHYHDQAVLNDQAVPEFLPDQTFTAIAVPNPHLISFVDKIDEAALGQLGQTLNAPNPHFTEGVNVSFAEIRGTNHLFVQTYERGVGFTNACGTGMSATSLAFARQFPRAFDPTTPITVQNPGGVVQTRVHLGKTAATSQLHLIGNGTFTARLTLSETALHQADITQVLVTPTTEEAAYQAFVASTVPATK</sequence>
<dbReference type="Gene3D" id="3.10.310.10">
    <property type="entry name" value="Diaminopimelate Epimerase, Chain A, domain 1"/>
    <property type="match status" value="2"/>
</dbReference>
<proteinExistence type="inferred from homology"/>
<gene>
    <name evidence="8" type="primary">dapF</name>
    <name evidence="9" type="ORF">DXH47_07150</name>
</gene>
<feature type="active site" description="Proton acceptor" evidence="8">
    <location>
        <position position="230"/>
    </location>
</feature>
<keyword evidence="8" id="KW-0963">Cytoplasm</keyword>
<dbReference type="OrthoDB" id="9805408at2"/>
<evidence type="ECO:0000256" key="8">
    <source>
        <dbReference type="HAMAP-Rule" id="MF_00197"/>
    </source>
</evidence>
<dbReference type="GO" id="GO:0009089">
    <property type="term" value="P:lysine biosynthetic process via diaminopimelate"/>
    <property type="evidence" value="ECO:0007669"/>
    <property type="project" value="UniProtKB-UniRule"/>
</dbReference>
<dbReference type="UniPathway" id="UPA00034">
    <property type="reaction ID" value="UER00025"/>
</dbReference>
<evidence type="ECO:0000256" key="6">
    <source>
        <dbReference type="ARBA" id="ARBA00023235"/>
    </source>
</evidence>
<evidence type="ECO:0000256" key="2">
    <source>
        <dbReference type="ARBA" id="ARBA00010219"/>
    </source>
</evidence>
<feature type="site" description="Could be important to modulate the pK values of the two catalytic cysteine residues" evidence="8">
    <location>
        <position position="221"/>
    </location>
</feature>
<protein>
    <recommendedName>
        <fullName evidence="3 8">Diaminopimelate epimerase</fullName>
        <shortName evidence="8">DAP epimerase</shortName>
        <ecNumber evidence="3 8">5.1.1.7</ecNumber>
    </recommendedName>
    <alternativeName>
        <fullName evidence="8">PLP-independent amino acid racemase</fullName>
    </alternativeName>
</protein>
<evidence type="ECO:0000313" key="9">
    <source>
        <dbReference type="EMBL" id="RXI78378.1"/>
    </source>
</evidence>
<dbReference type="Proteomes" id="UP000290602">
    <property type="component" value="Unassembled WGS sequence"/>
</dbReference>
<feature type="binding site" evidence="8">
    <location>
        <position position="203"/>
    </location>
    <ligand>
        <name>substrate</name>
    </ligand>
</feature>
<dbReference type="InterPro" id="IPR001653">
    <property type="entry name" value="DAP_epimerase_DapF"/>
</dbReference>
<evidence type="ECO:0000313" key="10">
    <source>
        <dbReference type="Proteomes" id="UP000290602"/>
    </source>
</evidence>
<comment type="subcellular location">
    <subcellularLocation>
        <location evidence="8">Cytoplasm</location>
    </subcellularLocation>
</comment>
<dbReference type="AlphaFoldDB" id="A0A4Q0VIM8"/>
<feature type="binding site" evidence="8">
    <location>
        <begin position="221"/>
        <end position="222"/>
    </location>
    <ligand>
        <name>substrate</name>
    </ligand>
</feature>
<feature type="binding site" evidence="8">
    <location>
        <begin position="81"/>
        <end position="82"/>
    </location>
    <ligand>
        <name>substrate</name>
    </ligand>
</feature>
<keyword evidence="10" id="KW-1185">Reference proteome</keyword>
<comment type="catalytic activity">
    <reaction evidence="7 8">
        <text>(2S,6S)-2,6-diaminopimelate = meso-2,6-diaminopimelate</text>
        <dbReference type="Rhea" id="RHEA:15393"/>
        <dbReference type="ChEBI" id="CHEBI:57609"/>
        <dbReference type="ChEBI" id="CHEBI:57791"/>
        <dbReference type="EC" id="5.1.1.7"/>
    </reaction>
</comment>
<comment type="caution">
    <text evidence="9">The sequence shown here is derived from an EMBL/GenBank/DDBJ whole genome shotgun (WGS) entry which is preliminary data.</text>
</comment>
<feature type="binding site" evidence="8">
    <location>
        <position position="12"/>
    </location>
    <ligand>
        <name>substrate</name>
    </ligand>
</feature>
<organism evidence="9 10">
    <name type="scientific">Levilactobacillus suantsaii</name>
    <dbReference type="NCBI Taxonomy" id="2292255"/>
    <lineage>
        <taxon>Bacteria</taxon>
        <taxon>Bacillati</taxon>
        <taxon>Bacillota</taxon>
        <taxon>Bacilli</taxon>
        <taxon>Lactobacillales</taxon>
        <taxon>Lactobacillaceae</taxon>
        <taxon>Levilactobacillus</taxon>
    </lineage>
</organism>
<dbReference type="InterPro" id="IPR018510">
    <property type="entry name" value="DAP_epimerase_AS"/>
</dbReference>
<dbReference type="Pfam" id="PF01678">
    <property type="entry name" value="DAP_epimerase"/>
    <property type="match status" value="2"/>
</dbReference>
<comment type="similarity">
    <text evidence="2 8">Belongs to the diaminopimelate epimerase family.</text>
</comment>
<dbReference type="GO" id="GO:0008837">
    <property type="term" value="F:diaminopimelate epimerase activity"/>
    <property type="evidence" value="ECO:0007669"/>
    <property type="project" value="UniProtKB-UniRule"/>
</dbReference>
<comment type="caution">
    <text evidence="8">Lacks conserved residue(s) required for the propagation of feature annotation.</text>
</comment>
<keyword evidence="5 8" id="KW-0457">Lysine biosynthesis</keyword>
<comment type="subunit">
    <text evidence="8">Homodimer.</text>
</comment>
<dbReference type="PANTHER" id="PTHR31689">
    <property type="entry name" value="DIAMINOPIMELATE EPIMERASE, CHLOROPLASTIC"/>
    <property type="match status" value="1"/>
</dbReference>
<comment type="pathway">
    <text evidence="1 8">Amino-acid biosynthesis; L-lysine biosynthesis via DAP pathway; DL-2,6-diaminopimelate from LL-2,6-diaminopimelate: step 1/1.</text>
</comment>
<feature type="site" description="Could be important to modulate the pK values of the two catalytic cysteine residues" evidence="8">
    <location>
        <position position="171"/>
    </location>
</feature>
<dbReference type="EC" id="5.1.1.7" evidence="3 8"/>
<feature type="binding site" evidence="8">
    <location>
        <begin position="231"/>
        <end position="232"/>
    </location>
    <ligand>
        <name>substrate</name>
    </ligand>
</feature>
<evidence type="ECO:0000256" key="5">
    <source>
        <dbReference type="ARBA" id="ARBA00023154"/>
    </source>
</evidence>
<name>A0A4Q0VIM8_9LACO</name>
<feature type="active site" description="Proton donor" evidence="8">
    <location>
        <position position="80"/>
    </location>
</feature>
<dbReference type="SUPFAM" id="SSF54506">
    <property type="entry name" value="Diaminopimelate epimerase-like"/>
    <property type="match status" value="2"/>
</dbReference>
<evidence type="ECO:0000256" key="3">
    <source>
        <dbReference type="ARBA" id="ARBA00013080"/>
    </source>
</evidence>
<dbReference type="NCBIfam" id="TIGR00652">
    <property type="entry name" value="DapF"/>
    <property type="match status" value="1"/>
</dbReference>
<evidence type="ECO:0000256" key="1">
    <source>
        <dbReference type="ARBA" id="ARBA00005196"/>
    </source>
</evidence>
<feature type="binding site" evidence="8">
    <location>
        <position position="169"/>
    </location>
    <ligand>
        <name>substrate</name>
    </ligand>
</feature>